<dbReference type="InterPro" id="IPR050148">
    <property type="entry name" value="Terpene_synthase-like"/>
</dbReference>
<comment type="caution">
    <text evidence="3">The sequence shown here is derived from an EMBL/GenBank/DDBJ whole genome shotgun (WGS) entry which is preliminary data.</text>
</comment>
<protein>
    <recommendedName>
        <fullName evidence="2">Terpene synthase N-terminal domain-containing protein</fullName>
    </recommendedName>
</protein>
<dbReference type="InterPro" id="IPR008930">
    <property type="entry name" value="Terpenoid_cyclase/PrenylTrfase"/>
</dbReference>
<evidence type="ECO:0000313" key="3">
    <source>
        <dbReference type="EMBL" id="TVU26107.1"/>
    </source>
</evidence>
<dbReference type="PANTHER" id="PTHR31225">
    <property type="entry name" value="OS04G0344100 PROTEIN-RELATED"/>
    <property type="match status" value="1"/>
</dbReference>
<accession>A0A5J9USJ1</accession>
<feature type="region of interest" description="Disordered" evidence="1">
    <location>
        <begin position="287"/>
        <end position="380"/>
    </location>
</feature>
<feature type="domain" description="Terpene synthase N-terminal" evidence="2">
    <location>
        <begin position="55"/>
        <end position="104"/>
    </location>
</feature>
<dbReference type="EMBL" id="RWGY01000013">
    <property type="protein sequence ID" value="TVU26107.1"/>
    <property type="molecule type" value="Genomic_DNA"/>
</dbReference>
<evidence type="ECO:0000256" key="1">
    <source>
        <dbReference type="SAM" id="MobiDB-lite"/>
    </source>
</evidence>
<dbReference type="PANTHER" id="PTHR31225:SF92">
    <property type="entry name" value="OS04G0345400 PROTEIN"/>
    <property type="match status" value="1"/>
</dbReference>
<dbReference type="Gene3D" id="1.50.10.130">
    <property type="entry name" value="Terpene synthase, N-terminal domain"/>
    <property type="match status" value="1"/>
</dbReference>
<gene>
    <name evidence="3" type="ORF">EJB05_28639</name>
</gene>
<evidence type="ECO:0000259" key="2">
    <source>
        <dbReference type="Pfam" id="PF01397"/>
    </source>
</evidence>
<dbReference type="Pfam" id="PF01397">
    <property type="entry name" value="Terpene_synth"/>
    <property type="match status" value="1"/>
</dbReference>
<organism evidence="3 4">
    <name type="scientific">Eragrostis curvula</name>
    <name type="common">weeping love grass</name>
    <dbReference type="NCBI Taxonomy" id="38414"/>
    <lineage>
        <taxon>Eukaryota</taxon>
        <taxon>Viridiplantae</taxon>
        <taxon>Streptophyta</taxon>
        <taxon>Embryophyta</taxon>
        <taxon>Tracheophyta</taxon>
        <taxon>Spermatophyta</taxon>
        <taxon>Magnoliopsida</taxon>
        <taxon>Liliopsida</taxon>
        <taxon>Poales</taxon>
        <taxon>Poaceae</taxon>
        <taxon>PACMAD clade</taxon>
        <taxon>Chloridoideae</taxon>
        <taxon>Eragrostideae</taxon>
        <taxon>Eragrostidinae</taxon>
        <taxon>Eragrostis</taxon>
    </lineage>
</organism>
<feature type="region of interest" description="Disordered" evidence="1">
    <location>
        <begin position="163"/>
        <end position="267"/>
    </location>
</feature>
<feature type="compositionally biased region" description="Low complexity" evidence="1">
    <location>
        <begin position="167"/>
        <end position="179"/>
    </location>
</feature>
<feature type="compositionally biased region" description="Basic and acidic residues" evidence="1">
    <location>
        <begin position="362"/>
        <end position="376"/>
    </location>
</feature>
<evidence type="ECO:0000313" key="4">
    <source>
        <dbReference type="Proteomes" id="UP000324897"/>
    </source>
</evidence>
<dbReference type="GO" id="GO:0016114">
    <property type="term" value="P:terpenoid biosynthetic process"/>
    <property type="evidence" value="ECO:0007669"/>
    <property type="project" value="InterPro"/>
</dbReference>
<name>A0A5J9USJ1_9POAL</name>
<feature type="compositionally biased region" description="Polar residues" evidence="1">
    <location>
        <begin position="226"/>
        <end position="235"/>
    </location>
</feature>
<dbReference type="AlphaFoldDB" id="A0A5J9USJ1"/>
<dbReference type="SUPFAM" id="SSF48239">
    <property type="entry name" value="Terpenoid cyclases/Protein prenyltransferases"/>
    <property type="match status" value="1"/>
</dbReference>
<dbReference type="Gramene" id="TVU26107">
    <property type="protein sequence ID" value="TVU26107"/>
    <property type="gene ID" value="EJB05_28639"/>
</dbReference>
<sequence>MKGTIECIACQTSFTLATQRNVRTASCDAAAVISARASGFEPSVWGDFFIRHEPQLQRLGVDHLFEEVDTALHDIYGSDYTGSNLHEVALRFRLLREHGFWVSPGQGEINVKLCMHCSVAFASQLCTSGLEEILRLTSTRRKAKYASEMVLYYASPNLVPTEDAIGRESGSTRTTSGSGAAAGGGEERHGGPDLVDVQRLTRRAGVGRPRVAMDAAASSAPRECTASVTQRSVSASMARLPRPRERNQGELPGAARRESNASWAAGQARGCGRARRAAAEQGTGALPRACASRGGGAGDAGPQASMMRGGACAHGGRRRSRGRGAAGEHDARRRVRARREAAEQGTPFSPRPAHSVGRRRKKEDGEIRVAAPRDRAPVPAASQLADASSAEAATFGLDALQPIELAPPPSAPMRAGSFDWRNFGNQIDPMRAVVENFPLLLWWN</sequence>
<proteinExistence type="predicted"/>
<reference evidence="3 4" key="1">
    <citation type="journal article" date="2019" name="Sci. Rep.">
        <title>A high-quality genome of Eragrostis curvula grass provides insights into Poaceae evolution and supports new strategies to enhance forage quality.</title>
        <authorList>
            <person name="Carballo J."/>
            <person name="Santos B.A.C.M."/>
            <person name="Zappacosta D."/>
            <person name="Garbus I."/>
            <person name="Selva J.P."/>
            <person name="Gallo C.A."/>
            <person name="Diaz A."/>
            <person name="Albertini E."/>
            <person name="Caccamo M."/>
            <person name="Echenique V."/>
        </authorList>
    </citation>
    <scope>NUCLEOTIDE SEQUENCE [LARGE SCALE GENOMIC DNA]</scope>
    <source>
        <strain evidence="4">cv. Victoria</strain>
        <tissue evidence="3">Leaf</tissue>
    </source>
</reference>
<dbReference type="Proteomes" id="UP000324897">
    <property type="component" value="Chromosome 2"/>
</dbReference>
<dbReference type="InterPro" id="IPR001906">
    <property type="entry name" value="Terpene_synth_N"/>
</dbReference>
<dbReference type="OrthoDB" id="683186at2759"/>
<keyword evidence="4" id="KW-1185">Reference proteome</keyword>
<feature type="non-terminal residue" evidence="3">
    <location>
        <position position="1"/>
    </location>
</feature>
<dbReference type="GO" id="GO:0010333">
    <property type="term" value="F:terpene synthase activity"/>
    <property type="evidence" value="ECO:0007669"/>
    <property type="project" value="InterPro"/>
</dbReference>
<dbReference type="InterPro" id="IPR036965">
    <property type="entry name" value="Terpene_synth_N_sf"/>
</dbReference>